<proteinExistence type="predicted"/>
<evidence type="ECO:0000313" key="3">
    <source>
        <dbReference type="Proteomes" id="UP000061660"/>
    </source>
</evidence>
<dbReference type="PANTHER" id="PTHR40064">
    <property type="entry name" value="MEMBRANE PROTEIN-RELATED"/>
    <property type="match status" value="1"/>
</dbReference>
<accession>A0A0U2VSM7</accession>
<dbReference type="RefSeq" id="WP_062408753.1">
    <property type="nucleotide sequence ID" value="NZ_BJCS01000001.1"/>
</dbReference>
<dbReference type="AlphaFoldDB" id="A0A0U2VSM7"/>
<reference evidence="3" key="1">
    <citation type="submission" date="2015-12" db="EMBL/GenBank/DDBJ databases">
        <title>Complete genome sequences of two moderately thermophilic Paenibacillus species.</title>
        <authorList>
            <person name="Butler R.III."/>
            <person name="Wang J."/>
            <person name="Stark B.C."/>
            <person name="Pombert J.-F."/>
        </authorList>
    </citation>
    <scope>NUCLEOTIDE SEQUENCE [LARGE SCALE GENOMIC DNA]</scope>
    <source>
        <strain evidence="3">32O-Y</strain>
    </source>
</reference>
<keyword evidence="3" id="KW-1185">Reference proteome</keyword>
<evidence type="ECO:0000313" key="2">
    <source>
        <dbReference type="EMBL" id="ALS22519.1"/>
    </source>
</evidence>
<dbReference type="Proteomes" id="UP000061660">
    <property type="component" value="Chromosome"/>
</dbReference>
<dbReference type="OrthoDB" id="357521at2"/>
<evidence type="ECO:0000259" key="1">
    <source>
        <dbReference type="Pfam" id="PF11728"/>
    </source>
</evidence>
<dbReference type="KEGG" id="pnp:IJ22_21450"/>
<dbReference type="InterPro" id="IPR052984">
    <property type="entry name" value="UPF0421"/>
</dbReference>
<sequence>MVSSLNLLEYKVRVVLLFSQIFNELARHLRDTEHIWSGGGGLLEAEDMLEQAIRAPRPAYFYMRERQLEAIRRRVQLVARVYQMLPHGELPAGVFEELAEDVKMPRCTGRAENRLAELEKQFKSMPLPSTREEFEIRAELLQITEERKVYFSVAKREKRPVGQDAYQRHVSEKLLKFIKNDKENGTLDECPAYKCNE</sequence>
<dbReference type="PATRIC" id="fig|162209.4.peg.2279"/>
<dbReference type="InterPro" id="IPR038323">
    <property type="entry name" value="ArAE_1_C_sf"/>
</dbReference>
<protein>
    <submittedName>
        <fullName evidence="2">Membrane protein</fullName>
    </submittedName>
</protein>
<dbReference type="EMBL" id="CP013652">
    <property type="protein sequence ID" value="ALS22519.1"/>
    <property type="molecule type" value="Genomic_DNA"/>
</dbReference>
<reference evidence="2 3" key="2">
    <citation type="journal article" date="2016" name="Genome Announc.">
        <title>Complete Genome Sequences of Two Interactive Moderate Thermophiles, Paenibacillus napthalenovorans 32O-Y and Paenibacillus sp. 32O-W.</title>
        <authorList>
            <person name="Butler R.R.III."/>
            <person name="Wang J."/>
            <person name="Stark B.C."/>
            <person name="Pombert J.F."/>
        </authorList>
    </citation>
    <scope>NUCLEOTIDE SEQUENCE [LARGE SCALE GENOMIC DNA]</scope>
    <source>
        <strain evidence="2 3">32O-Y</strain>
    </source>
</reference>
<dbReference type="PANTHER" id="PTHR40064:SF1">
    <property type="entry name" value="MEMBRANE PROTEIN"/>
    <property type="match status" value="1"/>
</dbReference>
<dbReference type="InterPro" id="IPR021062">
    <property type="entry name" value="ArAE_1_C"/>
</dbReference>
<dbReference type="Pfam" id="PF11728">
    <property type="entry name" value="ArAE_1_C"/>
    <property type="match status" value="1"/>
</dbReference>
<organism evidence="2 3">
    <name type="scientific">Paenibacillus naphthalenovorans</name>
    <dbReference type="NCBI Taxonomy" id="162209"/>
    <lineage>
        <taxon>Bacteria</taxon>
        <taxon>Bacillati</taxon>
        <taxon>Bacillota</taxon>
        <taxon>Bacilli</taxon>
        <taxon>Bacillales</taxon>
        <taxon>Paenibacillaceae</taxon>
        <taxon>Paenibacillus</taxon>
    </lineage>
</organism>
<gene>
    <name evidence="2" type="ORF">IJ22_21450</name>
</gene>
<dbReference type="STRING" id="162209.IJ22_21450"/>
<name>A0A0U2VSM7_9BACL</name>
<feature type="domain" description="Putative aromatic acid exporter C-terminal" evidence="1">
    <location>
        <begin position="59"/>
        <end position="153"/>
    </location>
</feature>
<dbReference type="Gene3D" id="1.20.120.940">
    <property type="entry name" value="Putative aromatic acid exporter, C-terminal domain"/>
    <property type="match status" value="1"/>
</dbReference>